<sequence length="62" mass="6467">MRDLVFVYLASILAGYALTIVPTSAVITQAIADVLGLIGGLAMIVFAIAILVLGVKTLLNKH</sequence>
<reference evidence="3" key="1">
    <citation type="journal article" date="2019" name="Int. J. Syst. Evol. Microbiol.">
        <title>The Global Catalogue of Microorganisms (GCM) 10K type strain sequencing project: providing services to taxonomists for standard genome sequencing and annotation.</title>
        <authorList>
            <consortium name="The Broad Institute Genomics Platform"/>
            <consortium name="The Broad Institute Genome Sequencing Center for Infectious Disease"/>
            <person name="Wu L."/>
            <person name="Ma J."/>
        </authorList>
    </citation>
    <scope>NUCLEOTIDE SEQUENCE [LARGE SCALE GENOMIC DNA]</scope>
    <source>
        <strain evidence="3">JCM 15395</strain>
    </source>
</reference>
<protein>
    <submittedName>
        <fullName evidence="2">Uncharacterized protein</fullName>
    </submittedName>
</protein>
<evidence type="ECO:0000256" key="1">
    <source>
        <dbReference type="SAM" id="Phobius"/>
    </source>
</evidence>
<keyword evidence="1" id="KW-0472">Membrane</keyword>
<comment type="caution">
    <text evidence="2">The sequence shown here is derived from an EMBL/GenBank/DDBJ whole genome shotgun (WGS) entry which is preliminary data.</text>
</comment>
<proteinExistence type="predicted"/>
<name>A0ABP3RA88_9BACI</name>
<evidence type="ECO:0000313" key="3">
    <source>
        <dbReference type="Proteomes" id="UP001500866"/>
    </source>
</evidence>
<evidence type="ECO:0000313" key="2">
    <source>
        <dbReference type="EMBL" id="GAA0603620.1"/>
    </source>
</evidence>
<keyword evidence="1" id="KW-0812">Transmembrane</keyword>
<accession>A0ABP3RA88</accession>
<gene>
    <name evidence="2" type="ORF">GCM10009001_20820</name>
</gene>
<organism evidence="2 3">
    <name type="scientific">Virgibacillus siamensis</name>
    <dbReference type="NCBI Taxonomy" id="480071"/>
    <lineage>
        <taxon>Bacteria</taxon>
        <taxon>Bacillati</taxon>
        <taxon>Bacillota</taxon>
        <taxon>Bacilli</taxon>
        <taxon>Bacillales</taxon>
        <taxon>Bacillaceae</taxon>
        <taxon>Virgibacillus</taxon>
    </lineage>
</organism>
<dbReference type="Proteomes" id="UP001500866">
    <property type="component" value="Unassembled WGS sequence"/>
</dbReference>
<keyword evidence="3" id="KW-1185">Reference proteome</keyword>
<dbReference type="RefSeq" id="WP_343812768.1">
    <property type="nucleotide sequence ID" value="NZ_BAAADS010000015.1"/>
</dbReference>
<dbReference type="EMBL" id="BAAADS010000015">
    <property type="protein sequence ID" value="GAA0603620.1"/>
    <property type="molecule type" value="Genomic_DNA"/>
</dbReference>
<feature type="transmembrane region" description="Helical" evidence="1">
    <location>
        <begin position="35"/>
        <end position="59"/>
    </location>
</feature>
<keyword evidence="1" id="KW-1133">Transmembrane helix</keyword>